<protein>
    <submittedName>
        <fullName evidence="1">Vitellogenin</fullName>
    </submittedName>
</protein>
<gene>
    <name evidence="1" type="ORF">C7M84_003632</name>
</gene>
<dbReference type="Proteomes" id="UP000283509">
    <property type="component" value="Unassembled WGS sequence"/>
</dbReference>
<reference evidence="1 2" key="2">
    <citation type="submission" date="2019-01" db="EMBL/GenBank/DDBJ databases">
        <title>The decoding of complex shrimp genome reveals the adaptation for benthos swimmer, frequently molting mechanism and breeding impact on genome.</title>
        <authorList>
            <person name="Sun Y."/>
            <person name="Gao Y."/>
            <person name="Yu Y."/>
        </authorList>
    </citation>
    <scope>NUCLEOTIDE SEQUENCE [LARGE SCALE GENOMIC DNA]</scope>
    <source>
        <tissue evidence="1">Muscle</tissue>
    </source>
</reference>
<evidence type="ECO:0000313" key="2">
    <source>
        <dbReference type="Proteomes" id="UP000283509"/>
    </source>
</evidence>
<dbReference type="EMBL" id="QCYY01001493">
    <property type="protein sequence ID" value="ROT77689.1"/>
    <property type="molecule type" value="Genomic_DNA"/>
</dbReference>
<accession>A0A423TMK4</accession>
<sequence>MNALRDFVDLNIEVDGDFVYNPYMCIVVPTAVRKIEFHTAIGAWKVTSYVRKVTEAPAAGHHTLIKIEKGTREIMSVDAVMKTKGRMLRNMMIENEIKVTMGRKSYKATNKFFLGASKMGAQLEVIKPKDSLKMIEFEALYERSAGAHNARVIVDVPGYLQAIKFESKINEAEEGKYAIEAALKHGQRMLLQLDGPITYIYSPRKLKFEAELKVATLDMEPHIISTTLLGSSNKQILAFEMKNRRESLFAFKWTLSSEVGPGQKTTSNTKLVVPALMEFLFDISLIQNNVHVSLNTAVLPKSESAHRIKSFIDVDGENKKVTAEFAWDADGNPERKFVVDANVISSSSDLGHASVHGNIIVAGEPYHMKLSLNAEDILASGFELEITTPSQKTLAMEASYKIEDQQPTTRVTTIFRYKNTEEQEHKFTGSVAVEKLGGPYNYALDTKVTYIAPEGKETRLETILKHHKMPEAHVVLFKVDAEGLVLRKPLMLEFSIENKEGSYEGKCIMTRNAPKSIFDWDVKIRPQGEIEAIEAGLDLKAAVQLLKTPSRTMQGEAHVSASQSGIKFYPNKSNPESTYEVGYKATHTGNQGRWESQINHPYTADQTAVEGTVELDIFPSSEDKITGHLASTRVSESSIRTEGSIVSRVLKVSPKLILQTAIGSDTIGLDVEFKKSASAPPSLKVIAKYDKTSPRNAVLAFTVDYENTPVFEVSGVMEPEETPHAMAWLCLVLSMPCSGNT</sequence>
<evidence type="ECO:0000313" key="1">
    <source>
        <dbReference type="EMBL" id="ROT77689.1"/>
    </source>
</evidence>
<dbReference type="AlphaFoldDB" id="A0A423TMK4"/>
<keyword evidence="2" id="KW-1185">Reference proteome</keyword>
<comment type="caution">
    <text evidence="1">The sequence shown here is derived from an EMBL/GenBank/DDBJ whole genome shotgun (WGS) entry which is preliminary data.</text>
</comment>
<reference evidence="1 2" key="1">
    <citation type="submission" date="2018-04" db="EMBL/GenBank/DDBJ databases">
        <authorList>
            <person name="Zhang X."/>
            <person name="Yuan J."/>
            <person name="Li F."/>
            <person name="Xiang J."/>
        </authorList>
    </citation>
    <scope>NUCLEOTIDE SEQUENCE [LARGE SCALE GENOMIC DNA]</scope>
    <source>
        <tissue evidence="1">Muscle</tissue>
    </source>
</reference>
<organism evidence="1 2">
    <name type="scientific">Penaeus vannamei</name>
    <name type="common">Whiteleg shrimp</name>
    <name type="synonym">Litopenaeus vannamei</name>
    <dbReference type="NCBI Taxonomy" id="6689"/>
    <lineage>
        <taxon>Eukaryota</taxon>
        <taxon>Metazoa</taxon>
        <taxon>Ecdysozoa</taxon>
        <taxon>Arthropoda</taxon>
        <taxon>Crustacea</taxon>
        <taxon>Multicrustacea</taxon>
        <taxon>Malacostraca</taxon>
        <taxon>Eumalacostraca</taxon>
        <taxon>Eucarida</taxon>
        <taxon>Decapoda</taxon>
        <taxon>Dendrobranchiata</taxon>
        <taxon>Penaeoidea</taxon>
        <taxon>Penaeidae</taxon>
        <taxon>Penaeus</taxon>
    </lineage>
</organism>
<proteinExistence type="predicted"/>
<dbReference type="OrthoDB" id="6484170at2759"/>
<name>A0A423TMK4_PENVA</name>